<dbReference type="EMBL" id="JACBKZ010000009">
    <property type="protein sequence ID" value="KAF5943281.1"/>
    <property type="molecule type" value="Genomic_DNA"/>
</dbReference>
<accession>A0A7J7GTP5</accession>
<evidence type="ECO:0000313" key="3">
    <source>
        <dbReference type="EMBL" id="KAF5943281.1"/>
    </source>
</evidence>
<dbReference type="Gene3D" id="3.30.70.100">
    <property type="match status" value="2"/>
</dbReference>
<organism evidence="3 4">
    <name type="scientific">Camellia sinensis</name>
    <name type="common">Tea plant</name>
    <name type="synonym">Thea sinensis</name>
    <dbReference type="NCBI Taxonomy" id="4442"/>
    <lineage>
        <taxon>Eukaryota</taxon>
        <taxon>Viridiplantae</taxon>
        <taxon>Streptophyta</taxon>
        <taxon>Embryophyta</taxon>
        <taxon>Tracheophyta</taxon>
        <taxon>Spermatophyta</taxon>
        <taxon>Magnoliopsida</taxon>
        <taxon>eudicotyledons</taxon>
        <taxon>Gunneridae</taxon>
        <taxon>Pentapetalae</taxon>
        <taxon>asterids</taxon>
        <taxon>Ericales</taxon>
        <taxon>Theaceae</taxon>
        <taxon>Camellia</taxon>
    </lineage>
</organism>
<dbReference type="PANTHER" id="PTHR33178">
    <property type="match status" value="1"/>
</dbReference>
<comment type="caution">
    <text evidence="3">The sequence shown here is derived from an EMBL/GenBank/DDBJ whole genome shotgun (WGS) entry which is preliminary data.</text>
</comment>
<dbReference type="SUPFAM" id="SSF54909">
    <property type="entry name" value="Dimeric alpha+beta barrel"/>
    <property type="match status" value="2"/>
</dbReference>
<dbReference type="PROSITE" id="PS51502">
    <property type="entry name" value="S_R_A_B_BARREL"/>
    <property type="match status" value="2"/>
</dbReference>
<dbReference type="InterPro" id="IPR044662">
    <property type="entry name" value="HS1/DABB1-like"/>
</dbReference>
<feature type="domain" description="Stress-response A/B barrel" evidence="2">
    <location>
        <begin position="98"/>
        <end position="191"/>
    </location>
</feature>
<dbReference type="AlphaFoldDB" id="A0A7J7GTP5"/>
<sequence>MLIQTHTLCPFSILPKTLGSARTPFGVCNSKSVRNESLQRCRNFRLFSSATGNWNYRVFEMNGIINVDFWKMKNRGAIFSASGGQNSSVDMGRKRKVVEHVCLLKAKEDLSDEKEKDMMDYLYTSQYQMGGIVAVSIGRISDRNLDNYTHAFYMRFQTKEALAKFYNNTFYLGVLKDHVMPYCHGLINLDYESEVEDDILAIFRKGEEFNFGVEFVVFIEFVESALGRPVEDALASLAKLTMEFPSLIVQATQGSNFNVTNKEYTHGAVIRFRSLEAFEIFTSSSEYKDMWRSKFQPITRNILSNNFSVDPVGTEIM</sequence>
<dbReference type="SMART" id="SM00886">
    <property type="entry name" value="Dabb"/>
    <property type="match status" value="2"/>
</dbReference>
<dbReference type="InterPro" id="IPR013097">
    <property type="entry name" value="Dabb"/>
</dbReference>
<reference evidence="4" key="1">
    <citation type="journal article" date="2020" name="Nat. Commun.">
        <title>Genome assembly of wild tea tree DASZ reveals pedigree and selection history of tea varieties.</title>
        <authorList>
            <person name="Zhang W."/>
            <person name="Zhang Y."/>
            <person name="Qiu H."/>
            <person name="Guo Y."/>
            <person name="Wan H."/>
            <person name="Zhang X."/>
            <person name="Scossa F."/>
            <person name="Alseekh S."/>
            <person name="Zhang Q."/>
            <person name="Wang P."/>
            <person name="Xu L."/>
            <person name="Schmidt M.H."/>
            <person name="Jia X."/>
            <person name="Li D."/>
            <person name="Zhu A."/>
            <person name="Guo F."/>
            <person name="Chen W."/>
            <person name="Ni D."/>
            <person name="Usadel B."/>
            <person name="Fernie A.R."/>
            <person name="Wen W."/>
        </authorList>
    </citation>
    <scope>NUCLEOTIDE SEQUENCE [LARGE SCALE GENOMIC DNA]</scope>
    <source>
        <strain evidence="4">cv. G240</strain>
    </source>
</reference>
<comment type="subunit">
    <text evidence="1">Homodimer.</text>
</comment>
<reference evidence="3 4" key="2">
    <citation type="submission" date="2020-07" db="EMBL/GenBank/DDBJ databases">
        <title>Genome assembly of wild tea tree DASZ reveals pedigree and selection history of tea varieties.</title>
        <authorList>
            <person name="Zhang W."/>
        </authorList>
    </citation>
    <scope>NUCLEOTIDE SEQUENCE [LARGE SCALE GENOMIC DNA]</scope>
    <source>
        <strain evidence="4">cv. G240</strain>
        <tissue evidence="3">Leaf</tissue>
    </source>
</reference>
<evidence type="ECO:0000256" key="1">
    <source>
        <dbReference type="ARBA" id="ARBA00011738"/>
    </source>
</evidence>
<feature type="domain" description="Stress-response A/B barrel" evidence="2">
    <location>
        <begin position="213"/>
        <end position="307"/>
    </location>
</feature>
<protein>
    <recommendedName>
        <fullName evidence="2">Stress-response A/B barrel domain-containing protein</fullName>
    </recommendedName>
</protein>
<dbReference type="Pfam" id="PF07876">
    <property type="entry name" value="Dabb"/>
    <property type="match status" value="1"/>
</dbReference>
<evidence type="ECO:0000259" key="2">
    <source>
        <dbReference type="PROSITE" id="PS51502"/>
    </source>
</evidence>
<gene>
    <name evidence="3" type="ORF">HYC85_020923</name>
</gene>
<evidence type="ECO:0000313" key="4">
    <source>
        <dbReference type="Proteomes" id="UP000593564"/>
    </source>
</evidence>
<dbReference type="PANTHER" id="PTHR33178:SF5">
    <property type="entry name" value="EXPRESSED PROTEIN"/>
    <property type="match status" value="1"/>
</dbReference>
<dbReference type="InterPro" id="IPR011008">
    <property type="entry name" value="Dimeric_a/b-barrel"/>
</dbReference>
<dbReference type="Proteomes" id="UP000593564">
    <property type="component" value="Unassembled WGS sequence"/>
</dbReference>
<name>A0A7J7GTP5_CAMSI</name>
<proteinExistence type="predicted"/>
<keyword evidence="4" id="KW-1185">Reference proteome</keyword>